<accession>A0ABD0M5C2</accession>
<feature type="non-terminal residue" evidence="1">
    <location>
        <position position="1"/>
    </location>
</feature>
<dbReference type="AlphaFoldDB" id="A0ABD0M5C2"/>
<organism evidence="1 2">
    <name type="scientific">Batillaria attramentaria</name>
    <dbReference type="NCBI Taxonomy" id="370345"/>
    <lineage>
        <taxon>Eukaryota</taxon>
        <taxon>Metazoa</taxon>
        <taxon>Spiralia</taxon>
        <taxon>Lophotrochozoa</taxon>
        <taxon>Mollusca</taxon>
        <taxon>Gastropoda</taxon>
        <taxon>Caenogastropoda</taxon>
        <taxon>Sorbeoconcha</taxon>
        <taxon>Cerithioidea</taxon>
        <taxon>Batillariidae</taxon>
        <taxon>Batillaria</taxon>
    </lineage>
</organism>
<reference evidence="1 2" key="1">
    <citation type="journal article" date="2023" name="Sci. Data">
        <title>Genome assembly of the Korean intertidal mud-creeper Batillaria attramentaria.</title>
        <authorList>
            <person name="Patra A.K."/>
            <person name="Ho P.T."/>
            <person name="Jun S."/>
            <person name="Lee S.J."/>
            <person name="Kim Y."/>
            <person name="Won Y.J."/>
        </authorList>
    </citation>
    <scope>NUCLEOTIDE SEQUENCE [LARGE SCALE GENOMIC DNA]</scope>
    <source>
        <strain evidence="1">Wonlab-2016</strain>
    </source>
</reference>
<dbReference type="EMBL" id="JACVVK020000007">
    <property type="protein sequence ID" value="KAK7506358.1"/>
    <property type="molecule type" value="Genomic_DNA"/>
</dbReference>
<proteinExistence type="predicted"/>
<gene>
    <name evidence="1" type="ORF">BaRGS_00002470</name>
</gene>
<protein>
    <submittedName>
        <fullName evidence="1">Uncharacterized protein</fullName>
    </submittedName>
</protein>
<evidence type="ECO:0000313" key="2">
    <source>
        <dbReference type="Proteomes" id="UP001519460"/>
    </source>
</evidence>
<comment type="caution">
    <text evidence="1">The sequence shown here is derived from an EMBL/GenBank/DDBJ whole genome shotgun (WGS) entry which is preliminary data.</text>
</comment>
<name>A0ABD0M5C2_9CAEN</name>
<dbReference type="Proteomes" id="UP001519460">
    <property type="component" value="Unassembled WGS sequence"/>
</dbReference>
<keyword evidence="2" id="KW-1185">Reference proteome</keyword>
<sequence>HTLQRTCRHRANRTSSSFCVFALPCQHAVGSEENVSLLPFFVHLAVNWLPLLGLLAGQKLTKYSRNRRRSHQFLRTRLSLEVILSLRCRPEVGSLIKRLGQKSKCAEDQKARFWVVLLVFSQAELIFCKDSSAEMSWGAQRVMRWEN</sequence>
<evidence type="ECO:0000313" key="1">
    <source>
        <dbReference type="EMBL" id="KAK7506358.1"/>
    </source>
</evidence>